<proteinExistence type="predicted"/>
<feature type="domain" description="Calcineurin-like phosphoesterase" evidence="1">
    <location>
        <begin position="1"/>
        <end position="169"/>
    </location>
</feature>
<dbReference type="PANTHER" id="PTHR42850:SF2">
    <property type="entry name" value="BLL5683 PROTEIN"/>
    <property type="match status" value="1"/>
</dbReference>
<reference evidence="2 3" key="1">
    <citation type="submission" date="2016-03" db="EMBL/GenBank/DDBJ databases">
        <title>Niastella vici sp. nov., isolated from farmland soil.</title>
        <authorList>
            <person name="Chen L."/>
            <person name="Wang D."/>
            <person name="Yang S."/>
            <person name="Wang G."/>
        </authorList>
    </citation>
    <scope>NUCLEOTIDE SEQUENCE [LARGE SCALE GENOMIC DNA]</scope>
    <source>
        <strain evidence="2 3">DJ57</strain>
    </source>
</reference>
<dbReference type="PANTHER" id="PTHR42850">
    <property type="entry name" value="METALLOPHOSPHOESTERASE"/>
    <property type="match status" value="1"/>
</dbReference>
<sequence length="263" mass="30014">MKVAIISDIHGNLPALQAVMEDIGRHQPDDIYCLGDLVNFAGWDNEVIDLIRKHGITCIQGNHDEGIGYNKSQFPFSYKTEAEREFGLQSIAIVNQHITDENRRFLKNLPFSIQLQFRFPFHPVKLVMVHGSPLSNNEYVMSNLKDSTMLELLDDVGADILLMGHTHIPFCRSIYAERENEKIYRHLINAGSVGKPKHGNNRACYVILTIHERMELTDPNSIFADFHYVTYDTDAVIEHIKSIGLSDAYDQFLRKGQKAYNHG</sequence>
<dbReference type="AlphaFoldDB" id="A0A1V9FP96"/>
<dbReference type="GO" id="GO:0016791">
    <property type="term" value="F:phosphatase activity"/>
    <property type="evidence" value="ECO:0007669"/>
    <property type="project" value="TreeGrafter"/>
</dbReference>
<dbReference type="InterPro" id="IPR011152">
    <property type="entry name" value="Pesterase_MJ0912"/>
</dbReference>
<dbReference type="Gene3D" id="3.60.21.10">
    <property type="match status" value="1"/>
</dbReference>
<dbReference type="PIRSF" id="PIRSF000883">
    <property type="entry name" value="Pesterase_MJ0912"/>
    <property type="match status" value="1"/>
</dbReference>
<name>A0A1V9FP96_9BACT</name>
<dbReference type="CDD" id="cd00838">
    <property type="entry name" value="MPP_superfamily"/>
    <property type="match status" value="1"/>
</dbReference>
<accession>A0A1V9FP96</accession>
<gene>
    <name evidence="2" type="ORF">A3860_34460</name>
</gene>
<organism evidence="2 3">
    <name type="scientific">Niastella vici</name>
    <dbReference type="NCBI Taxonomy" id="1703345"/>
    <lineage>
        <taxon>Bacteria</taxon>
        <taxon>Pseudomonadati</taxon>
        <taxon>Bacteroidota</taxon>
        <taxon>Chitinophagia</taxon>
        <taxon>Chitinophagales</taxon>
        <taxon>Chitinophagaceae</taxon>
        <taxon>Niastella</taxon>
    </lineage>
</organism>
<dbReference type="EMBL" id="LVYD01000065">
    <property type="protein sequence ID" value="OQP60184.1"/>
    <property type="molecule type" value="Genomic_DNA"/>
</dbReference>
<protein>
    <recommendedName>
        <fullName evidence="1">Calcineurin-like phosphoesterase domain-containing protein</fullName>
    </recommendedName>
</protein>
<dbReference type="GO" id="GO:0005737">
    <property type="term" value="C:cytoplasm"/>
    <property type="evidence" value="ECO:0007669"/>
    <property type="project" value="TreeGrafter"/>
</dbReference>
<dbReference type="InterPro" id="IPR050126">
    <property type="entry name" value="Ap4A_hydrolase"/>
</dbReference>
<dbReference type="SUPFAM" id="SSF56300">
    <property type="entry name" value="Metallo-dependent phosphatases"/>
    <property type="match status" value="1"/>
</dbReference>
<dbReference type="RefSeq" id="WP_081153517.1">
    <property type="nucleotide sequence ID" value="NZ_LVYD01000065.1"/>
</dbReference>
<evidence type="ECO:0000313" key="2">
    <source>
        <dbReference type="EMBL" id="OQP60184.1"/>
    </source>
</evidence>
<dbReference type="InterPro" id="IPR004843">
    <property type="entry name" value="Calcineurin-like_PHP"/>
</dbReference>
<dbReference type="InterPro" id="IPR029052">
    <property type="entry name" value="Metallo-depent_PP-like"/>
</dbReference>
<dbReference type="STRING" id="1703345.A3860_34460"/>
<keyword evidence="3" id="KW-1185">Reference proteome</keyword>
<dbReference type="Proteomes" id="UP000192796">
    <property type="component" value="Unassembled WGS sequence"/>
</dbReference>
<evidence type="ECO:0000259" key="1">
    <source>
        <dbReference type="Pfam" id="PF00149"/>
    </source>
</evidence>
<comment type="caution">
    <text evidence="2">The sequence shown here is derived from an EMBL/GenBank/DDBJ whole genome shotgun (WGS) entry which is preliminary data.</text>
</comment>
<dbReference type="OrthoDB" id="9813918at2"/>
<evidence type="ECO:0000313" key="3">
    <source>
        <dbReference type="Proteomes" id="UP000192796"/>
    </source>
</evidence>
<dbReference type="Pfam" id="PF00149">
    <property type="entry name" value="Metallophos"/>
    <property type="match status" value="1"/>
</dbReference>